<reference evidence="3 4" key="1">
    <citation type="submission" date="2019-07" db="EMBL/GenBank/DDBJ databases">
        <title>WGS assembly of Gossypium tomentosum.</title>
        <authorList>
            <person name="Chen Z.J."/>
            <person name="Sreedasyam A."/>
            <person name="Ando A."/>
            <person name="Song Q."/>
            <person name="De L."/>
            <person name="Hulse-Kemp A."/>
            <person name="Ding M."/>
            <person name="Ye W."/>
            <person name="Kirkbride R."/>
            <person name="Jenkins J."/>
            <person name="Plott C."/>
            <person name="Lovell J."/>
            <person name="Lin Y.-M."/>
            <person name="Vaughn R."/>
            <person name="Liu B."/>
            <person name="Li W."/>
            <person name="Simpson S."/>
            <person name="Scheffler B."/>
            <person name="Saski C."/>
            <person name="Grover C."/>
            <person name="Hu G."/>
            <person name="Conover J."/>
            <person name="Carlson J."/>
            <person name="Shu S."/>
            <person name="Boston L."/>
            <person name="Williams M."/>
            <person name="Peterson D."/>
            <person name="Mcgee K."/>
            <person name="Jones D."/>
            <person name="Wendel J."/>
            <person name="Stelly D."/>
            <person name="Grimwood J."/>
            <person name="Schmutz J."/>
        </authorList>
    </citation>
    <scope>NUCLEOTIDE SEQUENCE [LARGE SCALE GENOMIC DNA]</scope>
    <source>
        <strain evidence="3">7179.01</strain>
    </source>
</reference>
<dbReference type="Proteomes" id="UP000322667">
    <property type="component" value="Chromosome D08"/>
</dbReference>
<name>A0A5D2JZM1_GOSTO</name>
<gene>
    <name evidence="3" type="ORF">ES332_D08G260000v1</name>
</gene>
<dbReference type="AlphaFoldDB" id="A0A5D2JZM1"/>
<protein>
    <submittedName>
        <fullName evidence="3">Uncharacterized protein</fullName>
    </submittedName>
</protein>
<dbReference type="EMBL" id="CM017630">
    <property type="protein sequence ID" value="TYH59972.1"/>
    <property type="molecule type" value="Genomic_DNA"/>
</dbReference>
<feature type="coiled-coil region" evidence="1">
    <location>
        <begin position="109"/>
        <end position="136"/>
    </location>
</feature>
<organism evidence="3 4">
    <name type="scientific">Gossypium tomentosum</name>
    <name type="common">Hawaiian cotton</name>
    <name type="synonym">Gossypium sandvicense</name>
    <dbReference type="NCBI Taxonomy" id="34277"/>
    <lineage>
        <taxon>Eukaryota</taxon>
        <taxon>Viridiplantae</taxon>
        <taxon>Streptophyta</taxon>
        <taxon>Embryophyta</taxon>
        <taxon>Tracheophyta</taxon>
        <taxon>Spermatophyta</taxon>
        <taxon>Magnoliopsida</taxon>
        <taxon>eudicotyledons</taxon>
        <taxon>Gunneridae</taxon>
        <taxon>Pentapetalae</taxon>
        <taxon>rosids</taxon>
        <taxon>malvids</taxon>
        <taxon>Malvales</taxon>
        <taxon>Malvaceae</taxon>
        <taxon>Malvoideae</taxon>
        <taxon>Gossypium</taxon>
    </lineage>
</organism>
<evidence type="ECO:0000256" key="1">
    <source>
        <dbReference type="SAM" id="Coils"/>
    </source>
</evidence>
<keyword evidence="4" id="KW-1185">Reference proteome</keyword>
<sequence length="157" mass="17764">MAEGVETKEMGWDLSLRAQSRRAQTMTSVWLREEGEEQGSGINGKRQLRRNTARDLAENMVNNENIDPILGINLVGSRSQTREVNGKWSGILMNNLMELDLEDEVFIGEEGKKRNRREMEADLAKVESNISTVRSRRTLEVSNQSSAAAKWQADRGQ</sequence>
<evidence type="ECO:0000256" key="2">
    <source>
        <dbReference type="SAM" id="MobiDB-lite"/>
    </source>
</evidence>
<feature type="region of interest" description="Disordered" evidence="2">
    <location>
        <begin position="136"/>
        <end position="157"/>
    </location>
</feature>
<proteinExistence type="predicted"/>
<accession>A0A5D2JZM1</accession>
<evidence type="ECO:0000313" key="3">
    <source>
        <dbReference type="EMBL" id="TYH59972.1"/>
    </source>
</evidence>
<evidence type="ECO:0000313" key="4">
    <source>
        <dbReference type="Proteomes" id="UP000322667"/>
    </source>
</evidence>
<keyword evidence="1" id="KW-0175">Coiled coil</keyword>